<dbReference type="Proteomes" id="UP001418222">
    <property type="component" value="Unassembled WGS sequence"/>
</dbReference>
<evidence type="ECO:0000313" key="3">
    <source>
        <dbReference type="Proteomes" id="UP001418222"/>
    </source>
</evidence>
<keyword evidence="3" id="KW-1185">Reference proteome</keyword>
<protein>
    <submittedName>
        <fullName evidence="2">Beta-galactosidase 4</fullName>
    </submittedName>
</protein>
<name>A0AAP0BZC7_9ASPA</name>
<comment type="caution">
    <text evidence="2">The sequence shown here is derived from an EMBL/GenBank/DDBJ whole genome shotgun (WGS) entry which is preliminary data.</text>
</comment>
<feature type="region of interest" description="Disordered" evidence="1">
    <location>
        <begin position="1"/>
        <end position="23"/>
    </location>
</feature>
<organism evidence="2 3">
    <name type="scientific">Platanthera zijinensis</name>
    <dbReference type="NCBI Taxonomy" id="2320716"/>
    <lineage>
        <taxon>Eukaryota</taxon>
        <taxon>Viridiplantae</taxon>
        <taxon>Streptophyta</taxon>
        <taxon>Embryophyta</taxon>
        <taxon>Tracheophyta</taxon>
        <taxon>Spermatophyta</taxon>
        <taxon>Magnoliopsida</taxon>
        <taxon>Liliopsida</taxon>
        <taxon>Asparagales</taxon>
        <taxon>Orchidaceae</taxon>
        <taxon>Orchidoideae</taxon>
        <taxon>Orchideae</taxon>
        <taxon>Orchidinae</taxon>
        <taxon>Platanthera</taxon>
    </lineage>
</organism>
<accession>A0AAP0BZC7</accession>
<proteinExistence type="predicted"/>
<dbReference type="AlphaFoldDB" id="A0AAP0BZC7"/>
<evidence type="ECO:0000313" key="2">
    <source>
        <dbReference type="EMBL" id="KAK8952550.1"/>
    </source>
</evidence>
<sequence length="126" mass="13527">MRIKGIQKEVALTSDPSAQERDNKGSCSVKVAVGVGVAAFRPTAKPYVNWAASMAASLETGVPWVMCQQDDAPDPIDGICPICMEEKDLSDQELQPYICGYKLYVDLQDAGRSMHVATSPISSSSC</sequence>
<reference evidence="2 3" key="1">
    <citation type="journal article" date="2022" name="Nat. Plants">
        <title>Genomes of leafy and leafless Platanthera orchids illuminate the evolution of mycoheterotrophy.</title>
        <authorList>
            <person name="Li M.H."/>
            <person name="Liu K.W."/>
            <person name="Li Z."/>
            <person name="Lu H.C."/>
            <person name="Ye Q.L."/>
            <person name="Zhang D."/>
            <person name="Wang J.Y."/>
            <person name="Li Y.F."/>
            <person name="Zhong Z.M."/>
            <person name="Liu X."/>
            <person name="Yu X."/>
            <person name="Liu D.K."/>
            <person name="Tu X.D."/>
            <person name="Liu B."/>
            <person name="Hao Y."/>
            <person name="Liao X.Y."/>
            <person name="Jiang Y.T."/>
            <person name="Sun W.H."/>
            <person name="Chen J."/>
            <person name="Chen Y.Q."/>
            <person name="Ai Y."/>
            <person name="Zhai J.W."/>
            <person name="Wu S.S."/>
            <person name="Zhou Z."/>
            <person name="Hsiao Y.Y."/>
            <person name="Wu W.L."/>
            <person name="Chen Y.Y."/>
            <person name="Lin Y.F."/>
            <person name="Hsu J.L."/>
            <person name="Li C.Y."/>
            <person name="Wang Z.W."/>
            <person name="Zhao X."/>
            <person name="Zhong W.Y."/>
            <person name="Ma X.K."/>
            <person name="Ma L."/>
            <person name="Huang J."/>
            <person name="Chen G.Z."/>
            <person name="Huang M.Z."/>
            <person name="Huang L."/>
            <person name="Peng D.H."/>
            <person name="Luo Y.B."/>
            <person name="Zou S.Q."/>
            <person name="Chen S.P."/>
            <person name="Lan S."/>
            <person name="Tsai W.C."/>
            <person name="Van de Peer Y."/>
            <person name="Liu Z.J."/>
        </authorList>
    </citation>
    <scope>NUCLEOTIDE SEQUENCE [LARGE SCALE GENOMIC DNA]</scope>
    <source>
        <strain evidence="2">Lor287</strain>
    </source>
</reference>
<gene>
    <name evidence="2" type="ORF">KSP39_PZI004311</name>
</gene>
<evidence type="ECO:0000256" key="1">
    <source>
        <dbReference type="SAM" id="MobiDB-lite"/>
    </source>
</evidence>
<dbReference type="EMBL" id="JBBWWQ010000003">
    <property type="protein sequence ID" value="KAK8952550.1"/>
    <property type="molecule type" value="Genomic_DNA"/>
</dbReference>